<dbReference type="AlphaFoldDB" id="A0A8T2V485"/>
<feature type="region of interest" description="Disordered" evidence="1">
    <location>
        <begin position="312"/>
        <end position="342"/>
    </location>
</feature>
<dbReference type="Pfam" id="PF23733">
    <property type="entry name" value="GRXCR1-2_C"/>
    <property type="match status" value="1"/>
</dbReference>
<evidence type="ECO:0000313" key="3">
    <source>
        <dbReference type="EMBL" id="KAH7439029.1"/>
    </source>
</evidence>
<organism evidence="3 4">
    <name type="scientific">Ceratopteris richardii</name>
    <name type="common">Triangle waterfern</name>
    <dbReference type="NCBI Taxonomy" id="49495"/>
    <lineage>
        <taxon>Eukaryota</taxon>
        <taxon>Viridiplantae</taxon>
        <taxon>Streptophyta</taxon>
        <taxon>Embryophyta</taxon>
        <taxon>Tracheophyta</taxon>
        <taxon>Polypodiopsida</taxon>
        <taxon>Polypodiidae</taxon>
        <taxon>Polypodiales</taxon>
        <taxon>Pteridineae</taxon>
        <taxon>Pteridaceae</taxon>
        <taxon>Parkerioideae</taxon>
        <taxon>Ceratopteris</taxon>
    </lineage>
</organism>
<sequence length="529" mass="58792">MGCVTSHEFSTVGAAASWSFRLSSSSVHRSHGGLGADIEDIDSRHVVSLTSSSYGLLNTDRSFQTGSFLSFHSISKEVQEFDTFTECNNFAQTAEPQPEYPTNIGDGICIPQPTSDRHEEMTPFLSTTDHSHFVETINTWDLMDGLEDDPRCVEFHANGYGTRLRASKYQPRSPSSASFIDSLRNSKTSFSDSPLLKLEDSRSHSASDGYSIVRSSGLKLLLQPVQSTPRFTSSRTKQAERWPANFSFDSNANCLQKAHESPSTERQCPLQSTEKSKFSDSEVYDPSLIAAFEEALDTTKITSNVVLWQSTDDNSTHSSSSDNSWHSPEMTSDAESGFHRSKQENAPRDILLSIKEEDRDAVKVPIHDYEARCPPEGADKVVLYHTSMRGVRKTYEDCCTVRLILRGLGVHVEERDVWMHSHYKDELRGVLGDILKSVPLVPQLFIKGRYIGGAENVKKLHDEGNLARLMDDLDMSAAHSECDGCGDLRFVLCLTCNGSRKVHNQYGEVSRCPVCNENGLIMCPICSTA</sequence>
<feature type="region of interest" description="Disordered" evidence="1">
    <location>
        <begin position="256"/>
        <end position="277"/>
    </location>
</feature>
<comment type="caution">
    <text evidence="3">The sequence shown here is derived from an EMBL/GenBank/DDBJ whole genome shotgun (WGS) entry which is preliminary data.</text>
</comment>
<keyword evidence="4" id="KW-1185">Reference proteome</keyword>
<evidence type="ECO:0000313" key="4">
    <source>
        <dbReference type="Proteomes" id="UP000825935"/>
    </source>
</evidence>
<dbReference type="PANTHER" id="PTHR45669">
    <property type="entry name" value="GLUTAREDOXIN DOMAIN-CONTAINING CYSTEINE-RICH PROTEIN CG12206-RELATED"/>
    <property type="match status" value="1"/>
</dbReference>
<name>A0A8T2V485_CERRI</name>
<dbReference type="PANTHER" id="PTHR45669:SF22">
    <property type="entry name" value="GLUTAREDOXIN DOMAIN-CONTAINING CYSTEINE-RICH PROTEIN CG12206-RELATED"/>
    <property type="match status" value="1"/>
</dbReference>
<dbReference type="Pfam" id="PF00462">
    <property type="entry name" value="Glutaredoxin"/>
    <property type="match status" value="1"/>
</dbReference>
<dbReference type="Gene3D" id="3.40.30.10">
    <property type="entry name" value="Glutaredoxin"/>
    <property type="match status" value="1"/>
</dbReference>
<dbReference type="EMBL" id="CM035409">
    <property type="protein sequence ID" value="KAH7439030.1"/>
    <property type="molecule type" value="Genomic_DNA"/>
</dbReference>
<evidence type="ECO:0000256" key="1">
    <source>
        <dbReference type="SAM" id="MobiDB-lite"/>
    </source>
</evidence>
<dbReference type="PROSITE" id="PS51354">
    <property type="entry name" value="GLUTAREDOXIN_2"/>
    <property type="match status" value="1"/>
</dbReference>
<proteinExistence type="predicted"/>
<accession>A0A8T2V485</accession>
<dbReference type="SUPFAM" id="SSF52833">
    <property type="entry name" value="Thioredoxin-like"/>
    <property type="match status" value="1"/>
</dbReference>
<feature type="compositionally biased region" description="Low complexity" evidence="1">
    <location>
        <begin position="312"/>
        <end position="327"/>
    </location>
</feature>
<protein>
    <recommendedName>
        <fullName evidence="2">Glutaredoxin domain-containing protein</fullName>
    </recommendedName>
</protein>
<dbReference type="OrthoDB" id="423313at2759"/>
<gene>
    <name evidence="3" type="ORF">KP509_04G041800</name>
</gene>
<evidence type="ECO:0000259" key="2">
    <source>
        <dbReference type="Pfam" id="PF00462"/>
    </source>
</evidence>
<feature type="compositionally biased region" description="Polar residues" evidence="1">
    <location>
        <begin position="264"/>
        <end position="273"/>
    </location>
</feature>
<dbReference type="InterPro" id="IPR036249">
    <property type="entry name" value="Thioredoxin-like_sf"/>
</dbReference>
<dbReference type="EMBL" id="CM035409">
    <property type="protein sequence ID" value="KAH7439029.1"/>
    <property type="molecule type" value="Genomic_DNA"/>
</dbReference>
<dbReference type="Proteomes" id="UP000825935">
    <property type="component" value="Chromosome 4"/>
</dbReference>
<dbReference type="EMBL" id="CM035409">
    <property type="protein sequence ID" value="KAH7439031.1"/>
    <property type="molecule type" value="Genomic_DNA"/>
</dbReference>
<feature type="domain" description="Glutaredoxin" evidence="2">
    <location>
        <begin position="381"/>
        <end position="451"/>
    </location>
</feature>
<reference evidence="3" key="1">
    <citation type="submission" date="2021-08" db="EMBL/GenBank/DDBJ databases">
        <title>WGS assembly of Ceratopteris richardii.</title>
        <authorList>
            <person name="Marchant D.B."/>
            <person name="Chen G."/>
            <person name="Jenkins J."/>
            <person name="Shu S."/>
            <person name="Leebens-Mack J."/>
            <person name="Grimwood J."/>
            <person name="Schmutz J."/>
            <person name="Soltis P."/>
            <person name="Soltis D."/>
            <person name="Chen Z.-H."/>
        </authorList>
    </citation>
    <scope>NUCLEOTIDE SEQUENCE</scope>
    <source>
        <strain evidence="3">Whitten #5841</strain>
        <tissue evidence="3">Leaf</tissue>
    </source>
</reference>
<dbReference type="InterPro" id="IPR002109">
    <property type="entry name" value="Glutaredoxin"/>
</dbReference>
<dbReference type="CDD" id="cd03031">
    <property type="entry name" value="GRX_GRX_like"/>
    <property type="match status" value="1"/>
</dbReference>